<dbReference type="NCBIfam" id="NF008313">
    <property type="entry name" value="PRK11101.1"/>
    <property type="match status" value="1"/>
</dbReference>
<dbReference type="GO" id="GO:0004368">
    <property type="term" value="F:glycerol-3-phosphate dehydrogenase (quinone) activity"/>
    <property type="evidence" value="ECO:0007669"/>
    <property type="project" value="UniProtKB-EC"/>
</dbReference>
<dbReference type="SUPFAM" id="SSF51905">
    <property type="entry name" value="FAD/NAD(P)-binding domain"/>
    <property type="match status" value="1"/>
</dbReference>
<dbReference type="GO" id="GO:0009331">
    <property type="term" value="C:glycerol-3-phosphate dehydrogenase (FAD) complex"/>
    <property type="evidence" value="ECO:0007669"/>
    <property type="project" value="InterPro"/>
</dbReference>
<dbReference type="OrthoDB" id="9766796at2"/>
<keyword evidence="8" id="KW-1185">Reference proteome</keyword>
<dbReference type="PRINTS" id="PR01001">
    <property type="entry name" value="FADG3PDH"/>
</dbReference>
<feature type="domain" description="FAD dependent oxidoreductase" evidence="6">
    <location>
        <begin position="7"/>
        <end position="356"/>
    </location>
</feature>
<dbReference type="SUPFAM" id="SSF54373">
    <property type="entry name" value="FAD-linked reductases, C-terminal domain"/>
    <property type="match status" value="1"/>
</dbReference>
<keyword evidence="3" id="KW-0285">Flavoprotein</keyword>
<dbReference type="NCBIfam" id="TIGR03377">
    <property type="entry name" value="glycerol3P_GlpA"/>
    <property type="match status" value="1"/>
</dbReference>
<dbReference type="GO" id="GO:0005886">
    <property type="term" value="C:plasma membrane"/>
    <property type="evidence" value="ECO:0007669"/>
    <property type="project" value="InterPro"/>
</dbReference>
<dbReference type="Proteomes" id="UP000269542">
    <property type="component" value="Chromosome"/>
</dbReference>
<organism evidence="7 8">
    <name type="scientific">Trueperella bialowiezensis</name>
    <dbReference type="NCBI Taxonomy" id="312285"/>
    <lineage>
        <taxon>Bacteria</taxon>
        <taxon>Bacillati</taxon>
        <taxon>Actinomycetota</taxon>
        <taxon>Actinomycetes</taxon>
        <taxon>Actinomycetales</taxon>
        <taxon>Actinomycetaceae</taxon>
        <taxon>Trueperella</taxon>
    </lineage>
</organism>
<dbReference type="InterPro" id="IPR036188">
    <property type="entry name" value="FAD/NAD-bd_sf"/>
</dbReference>
<dbReference type="Gene3D" id="3.50.50.60">
    <property type="entry name" value="FAD/NAD(P)-binding domain"/>
    <property type="match status" value="1"/>
</dbReference>
<name>A0A3S4UZL4_9ACTO</name>
<comment type="similarity">
    <text evidence="2">Belongs to the FAD-dependent glycerol-3-phosphate dehydrogenase family.</text>
</comment>
<gene>
    <name evidence="7" type="primary">glpA</name>
    <name evidence="7" type="ORF">NCTC13354_01394</name>
</gene>
<dbReference type="PANTHER" id="PTHR11985:SF35">
    <property type="entry name" value="ANAEROBIC GLYCEROL-3-PHOSPHATE DEHYDROGENASE SUBUNIT A"/>
    <property type="match status" value="1"/>
</dbReference>
<reference evidence="7 8" key="1">
    <citation type="submission" date="2018-12" db="EMBL/GenBank/DDBJ databases">
        <authorList>
            <consortium name="Pathogen Informatics"/>
        </authorList>
    </citation>
    <scope>NUCLEOTIDE SEQUENCE [LARGE SCALE GENOMIC DNA]</scope>
    <source>
        <strain evidence="7 8">NCTC13354</strain>
    </source>
</reference>
<accession>A0A3S4UZL4</accession>
<dbReference type="GO" id="GO:0050660">
    <property type="term" value="F:flavin adenine dinucleotide binding"/>
    <property type="evidence" value="ECO:0007669"/>
    <property type="project" value="InterPro"/>
</dbReference>
<dbReference type="GO" id="GO:0010181">
    <property type="term" value="F:FMN binding"/>
    <property type="evidence" value="ECO:0007669"/>
    <property type="project" value="InterPro"/>
</dbReference>
<comment type="cofactor">
    <cofactor evidence="1">
        <name>FAD</name>
        <dbReference type="ChEBI" id="CHEBI:57692"/>
    </cofactor>
</comment>
<dbReference type="Gene3D" id="1.10.10.1100">
    <property type="entry name" value="BFD-like [2Fe-2S]-binding domain"/>
    <property type="match status" value="1"/>
</dbReference>
<dbReference type="PANTHER" id="PTHR11985">
    <property type="entry name" value="GLYCEROL-3-PHOSPHATE DEHYDROGENASE"/>
    <property type="match status" value="1"/>
</dbReference>
<sequence length="549" mass="59837">MNTVNTDVVVIGGGATGAGALRDLAMRGFKTVLVERADLAQGTSGRFHGLLHSGGRYVISDPHSATECAEENAILRRIHADSVEETGGLFVVGPNDDPEYSTRFLAAAQETRVPAHELTIKEALTLEPRLNPGIQRAFHVEDGSVDGWAMVWGCVESAREYGGQVLTYHRVTKIHSENGNVSQVVCTNEKTGEVVKINCRAVINAGGPWAGQIAQMAGAHGVDVVPGRGIMIAMNHRLVNMVVNRCIHPADGDIIVPAHTVSIIGTTDQRADDPDFLEIKSSEVQQMLDSGEDLIPGFRKARAVHAWAGARPLVKDSRVDESDTRHMSRGMSIIDHSTRDGISGFFTIAGGKLTTYRLMAKNIVDVLLTQMGEFVECTTADEPVPPRAPRTHKITDRLKEAEEHRHDDPILCECELLRRSVFEQQLEAQPEANLDDLRRRTRLGMGPCQGTFCGMRTAGVMHEKKAATITDPQANADRTSAMLRLFVKNRFSGLESLMYGEQLREAALNKWILAGNLDIDHLPAPGKDAVVATGDLELLHGRPVKAKEA</sequence>
<dbReference type="GO" id="GO:0046174">
    <property type="term" value="P:polyol catabolic process"/>
    <property type="evidence" value="ECO:0007669"/>
    <property type="project" value="InterPro"/>
</dbReference>
<dbReference type="AlphaFoldDB" id="A0A3S4UZL4"/>
<proteinExistence type="inferred from homology"/>
<evidence type="ECO:0000259" key="6">
    <source>
        <dbReference type="Pfam" id="PF01266"/>
    </source>
</evidence>
<dbReference type="InterPro" id="IPR041854">
    <property type="entry name" value="BFD-like_2Fe2S-bd_dom_sf"/>
</dbReference>
<dbReference type="CDD" id="cd19946">
    <property type="entry name" value="GlpA-like_Fer2_BFD-like"/>
    <property type="match status" value="1"/>
</dbReference>
<dbReference type="EC" id="1.1.5.3" evidence="7"/>
<dbReference type="InterPro" id="IPR017752">
    <property type="entry name" value="G3P_DH_GlpA_su"/>
</dbReference>
<dbReference type="PROSITE" id="PS00978">
    <property type="entry name" value="FAD_G3PDH_2"/>
    <property type="match status" value="1"/>
</dbReference>
<dbReference type="InterPro" id="IPR000447">
    <property type="entry name" value="G3P_DH_FAD-dep"/>
</dbReference>
<dbReference type="EMBL" id="LR134476">
    <property type="protein sequence ID" value="VEI13673.1"/>
    <property type="molecule type" value="Genomic_DNA"/>
</dbReference>
<dbReference type="InterPro" id="IPR006076">
    <property type="entry name" value="FAD-dep_OxRdtase"/>
</dbReference>
<evidence type="ECO:0000256" key="3">
    <source>
        <dbReference type="ARBA" id="ARBA00022630"/>
    </source>
</evidence>
<keyword evidence="4" id="KW-0274">FAD</keyword>
<keyword evidence="5 7" id="KW-0560">Oxidoreductase</keyword>
<evidence type="ECO:0000256" key="4">
    <source>
        <dbReference type="ARBA" id="ARBA00022827"/>
    </source>
</evidence>
<evidence type="ECO:0000256" key="1">
    <source>
        <dbReference type="ARBA" id="ARBA00001974"/>
    </source>
</evidence>
<dbReference type="KEGG" id="tbw:NCTC13354_01394"/>
<dbReference type="Gene3D" id="3.30.9.10">
    <property type="entry name" value="D-Amino Acid Oxidase, subunit A, domain 2"/>
    <property type="match status" value="1"/>
</dbReference>
<dbReference type="Pfam" id="PF01266">
    <property type="entry name" value="DAO"/>
    <property type="match status" value="1"/>
</dbReference>
<evidence type="ECO:0000313" key="7">
    <source>
        <dbReference type="EMBL" id="VEI13673.1"/>
    </source>
</evidence>
<dbReference type="GO" id="GO:0046168">
    <property type="term" value="P:glycerol-3-phosphate catabolic process"/>
    <property type="evidence" value="ECO:0007669"/>
    <property type="project" value="TreeGrafter"/>
</dbReference>
<evidence type="ECO:0000256" key="5">
    <source>
        <dbReference type="ARBA" id="ARBA00023002"/>
    </source>
</evidence>
<evidence type="ECO:0000313" key="8">
    <source>
        <dbReference type="Proteomes" id="UP000269542"/>
    </source>
</evidence>
<evidence type="ECO:0000256" key="2">
    <source>
        <dbReference type="ARBA" id="ARBA00007330"/>
    </source>
</evidence>
<dbReference type="RefSeq" id="WP_126416753.1">
    <property type="nucleotide sequence ID" value="NZ_LR134476.1"/>
</dbReference>
<protein>
    <submittedName>
        <fullName evidence="7">Anaerobic glycerol-3-phosphate dehydrogenase subunit A</fullName>
        <ecNumber evidence="7">1.1.5.3</ecNumber>
    </submittedName>
</protein>